<gene>
    <name evidence="6" type="ORF">EC912_106202</name>
</gene>
<evidence type="ECO:0000259" key="5">
    <source>
        <dbReference type="Pfam" id="PF13407"/>
    </source>
</evidence>
<evidence type="ECO:0000256" key="1">
    <source>
        <dbReference type="ARBA" id="ARBA00004196"/>
    </source>
</evidence>
<evidence type="ECO:0000256" key="2">
    <source>
        <dbReference type="ARBA" id="ARBA00007639"/>
    </source>
</evidence>
<dbReference type="PANTHER" id="PTHR46847:SF1">
    <property type="entry name" value="D-ALLOSE-BINDING PERIPLASMIC PROTEIN-RELATED"/>
    <property type="match status" value="1"/>
</dbReference>
<dbReference type="NCBIfam" id="NF007936">
    <property type="entry name" value="PRK10653.1"/>
    <property type="match status" value="1"/>
</dbReference>
<feature type="signal peptide" evidence="4">
    <location>
        <begin position="1"/>
        <end position="22"/>
    </location>
</feature>
<name>A0A4R3YPM1_9GAMM</name>
<dbReference type="InterPro" id="IPR025997">
    <property type="entry name" value="SBP_2_dom"/>
</dbReference>
<proteinExistence type="inferred from homology"/>
<dbReference type="EMBL" id="SMCS01000006">
    <property type="protein sequence ID" value="TCV92863.1"/>
    <property type="molecule type" value="Genomic_DNA"/>
</dbReference>
<dbReference type="InterPro" id="IPR028082">
    <property type="entry name" value="Peripla_BP_I"/>
</dbReference>
<evidence type="ECO:0000256" key="3">
    <source>
        <dbReference type="ARBA" id="ARBA00022729"/>
    </source>
</evidence>
<evidence type="ECO:0000313" key="6">
    <source>
        <dbReference type="EMBL" id="TCV92863.1"/>
    </source>
</evidence>
<keyword evidence="7" id="KW-1185">Reference proteome</keyword>
<comment type="caution">
    <text evidence="6">The sequence shown here is derived from an EMBL/GenBank/DDBJ whole genome shotgun (WGS) entry which is preliminary data.</text>
</comment>
<dbReference type="Proteomes" id="UP000295645">
    <property type="component" value="Unassembled WGS sequence"/>
</dbReference>
<evidence type="ECO:0000256" key="4">
    <source>
        <dbReference type="SAM" id="SignalP"/>
    </source>
</evidence>
<dbReference type="GO" id="GO:0055085">
    <property type="term" value="P:transmembrane transport"/>
    <property type="evidence" value="ECO:0007669"/>
    <property type="project" value="UniProtKB-ARBA"/>
</dbReference>
<feature type="chain" id="PRO_5020210787" evidence="4">
    <location>
        <begin position="23"/>
        <end position="315"/>
    </location>
</feature>
<dbReference type="CDD" id="cd06323">
    <property type="entry name" value="PBP1_ribose_binding"/>
    <property type="match status" value="1"/>
</dbReference>
<evidence type="ECO:0000313" key="7">
    <source>
        <dbReference type="Proteomes" id="UP000295645"/>
    </source>
</evidence>
<protein>
    <submittedName>
        <fullName evidence="6">Ribose-binding protein</fullName>
    </submittedName>
</protein>
<accession>A0A4R3YPM1</accession>
<keyword evidence="3 4" id="KW-0732">Signal</keyword>
<dbReference type="Gene3D" id="3.40.50.2300">
    <property type="match status" value="2"/>
</dbReference>
<dbReference type="GO" id="GO:0030246">
    <property type="term" value="F:carbohydrate binding"/>
    <property type="evidence" value="ECO:0007669"/>
    <property type="project" value="UniProtKB-ARBA"/>
</dbReference>
<reference evidence="6 7" key="1">
    <citation type="submission" date="2019-03" db="EMBL/GenBank/DDBJ databases">
        <title>Above-ground endophytic microbial communities from plants in different locations in the United States.</title>
        <authorList>
            <person name="Frank C."/>
        </authorList>
    </citation>
    <scope>NUCLEOTIDE SEQUENCE [LARGE SCALE GENOMIC DNA]</scope>
    <source>
        <strain evidence="6 7">LP_13_YM</strain>
    </source>
</reference>
<dbReference type="PANTHER" id="PTHR46847">
    <property type="entry name" value="D-ALLOSE-BINDING PERIPLASMIC PROTEIN-RELATED"/>
    <property type="match status" value="1"/>
</dbReference>
<organism evidence="6 7">
    <name type="scientific">Luteibacter rhizovicinus</name>
    <dbReference type="NCBI Taxonomy" id="242606"/>
    <lineage>
        <taxon>Bacteria</taxon>
        <taxon>Pseudomonadati</taxon>
        <taxon>Pseudomonadota</taxon>
        <taxon>Gammaproteobacteria</taxon>
        <taxon>Lysobacterales</taxon>
        <taxon>Rhodanobacteraceae</taxon>
        <taxon>Luteibacter</taxon>
    </lineage>
</organism>
<dbReference type="AlphaFoldDB" id="A0A4R3YPM1"/>
<dbReference type="PROSITE" id="PS51257">
    <property type="entry name" value="PROKAR_LIPOPROTEIN"/>
    <property type="match status" value="1"/>
</dbReference>
<feature type="domain" description="Periplasmic binding protein" evidence="5">
    <location>
        <begin position="45"/>
        <end position="297"/>
    </location>
</feature>
<dbReference type="GO" id="GO:0030313">
    <property type="term" value="C:cell envelope"/>
    <property type="evidence" value="ECO:0007669"/>
    <property type="project" value="UniProtKB-SubCell"/>
</dbReference>
<dbReference type="SUPFAM" id="SSF53822">
    <property type="entry name" value="Periplasmic binding protein-like I"/>
    <property type="match status" value="1"/>
</dbReference>
<comment type="subcellular location">
    <subcellularLocation>
        <location evidence="1">Cell envelope</location>
    </subcellularLocation>
</comment>
<comment type="similarity">
    <text evidence="2">Belongs to the bacterial solute-binding protein 2 family.</text>
</comment>
<dbReference type="Pfam" id="PF13407">
    <property type="entry name" value="Peripla_BP_4"/>
    <property type="match status" value="1"/>
</dbReference>
<sequence length="315" mass="32192">MRKLAYLAAAAATLLAACSQQGPGESSTAPASTAGAAPASGTPTIGLALSTQNNPFFVELKDGAQKAAKDANVSLVVVDAQDDPARQISSVEDLIQKHVSVILLNPTDSSALAGAVQSANRANIPVVTLDRAVDGAAVASHIASDNIAGGKMAADFLAKQLDGKGKIIELQGVAGTSAARDRGKGFDDEIAQTPGLKVVAQQPANFDRAQGMSVSENLLQANSDVQAIFAQNDEMALGAVRALDGAKRNNVAVVGFDGTPDGKQAVKDGKMAATVAQQPAEIGRLGVETAKKLIDKQPVEKTIAVPLKLLTKDTP</sequence>
<dbReference type="RefSeq" id="WP_132145626.1">
    <property type="nucleotide sequence ID" value="NZ_SMCS01000006.1"/>
</dbReference>
<dbReference type="OrthoDB" id="4827464at2"/>